<reference evidence="3" key="1">
    <citation type="submission" date="2013-04" db="EMBL/GenBank/DDBJ databases">
        <authorList>
            <person name="Qu J."/>
            <person name="Murali S.C."/>
            <person name="Bandaranaike D."/>
            <person name="Bellair M."/>
            <person name="Blankenburg K."/>
            <person name="Chao H."/>
            <person name="Dinh H."/>
            <person name="Doddapaneni H."/>
            <person name="Downs B."/>
            <person name="Dugan-Rocha S."/>
            <person name="Elkadiri S."/>
            <person name="Gnanaolivu R.D."/>
            <person name="Hernandez B."/>
            <person name="Javaid M."/>
            <person name="Jayaseelan J.C."/>
            <person name="Lee S."/>
            <person name="Li M."/>
            <person name="Ming W."/>
            <person name="Munidasa M."/>
            <person name="Muniz J."/>
            <person name="Nguyen L."/>
            <person name="Ongeri F."/>
            <person name="Osuji N."/>
            <person name="Pu L.-L."/>
            <person name="Puazo M."/>
            <person name="Qu C."/>
            <person name="Quiroz J."/>
            <person name="Raj R."/>
            <person name="Weissenberger G."/>
            <person name="Xin Y."/>
            <person name="Zou X."/>
            <person name="Han Y."/>
            <person name="Richards S."/>
            <person name="Worley K."/>
            <person name="Muzny D."/>
            <person name="Gibbs R."/>
        </authorList>
    </citation>
    <scope>NUCLEOTIDE SEQUENCE</scope>
    <source>
        <strain evidence="3">Sampled in the wild</strain>
    </source>
</reference>
<sequence length="207" mass="23284">MMLHLNMKQMYQLLFFISILEAVLCSTDVGESISQHLIRKYSNSSEFLTKDDLQRLLDKLKTCCSTNSTKLDPNIVTPECKQSQNCSQSQQSFFSAEYLYTYLDIEDGKFSSASLKNMCPVILGELENWECSSAFDSQDTREEKRKPTPSEVWGYGFLFVTLISLCSLLGVSVLPFMGKEFYKFLLTGLIGLAVGSLAASSVFHLIP</sequence>
<comment type="caution">
    <text evidence="3">The sequence shown here is derived from an EMBL/GenBank/DDBJ whole genome shotgun (WGS) entry which is preliminary data.</text>
</comment>
<dbReference type="Proteomes" id="UP000792457">
    <property type="component" value="Unassembled WGS sequence"/>
</dbReference>
<dbReference type="GO" id="GO:0005886">
    <property type="term" value="C:plasma membrane"/>
    <property type="evidence" value="ECO:0007669"/>
    <property type="project" value="TreeGrafter"/>
</dbReference>
<evidence type="ECO:0008006" key="5">
    <source>
        <dbReference type="Google" id="ProtNLM"/>
    </source>
</evidence>
<evidence type="ECO:0000313" key="3">
    <source>
        <dbReference type="EMBL" id="KAG8227364.1"/>
    </source>
</evidence>
<proteinExistence type="predicted"/>
<accession>A0A8K0K2Y9</accession>
<feature type="signal peptide" evidence="2">
    <location>
        <begin position="1"/>
        <end position="25"/>
    </location>
</feature>
<evidence type="ECO:0000256" key="1">
    <source>
        <dbReference type="SAM" id="Phobius"/>
    </source>
</evidence>
<feature type="transmembrane region" description="Helical" evidence="1">
    <location>
        <begin position="184"/>
        <end position="206"/>
    </location>
</feature>
<keyword evidence="4" id="KW-1185">Reference proteome</keyword>
<dbReference type="PANTHER" id="PTHR12191:SF37">
    <property type="entry name" value="ZINC TRANSPORTER FOI"/>
    <property type="match status" value="1"/>
</dbReference>
<gene>
    <name evidence="3" type="ORF">J437_LFUL000372</name>
</gene>
<dbReference type="InterPro" id="IPR050799">
    <property type="entry name" value="ZIP_Transporter"/>
</dbReference>
<name>A0A8K0K2Y9_LADFU</name>
<keyword evidence="2" id="KW-0732">Signal</keyword>
<evidence type="ECO:0000313" key="4">
    <source>
        <dbReference type="Proteomes" id="UP000792457"/>
    </source>
</evidence>
<dbReference type="GO" id="GO:0005385">
    <property type="term" value="F:zinc ion transmembrane transporter activity"/>
    <property type="evidence" value="ECO:0007669"/>
    <property type="project" value="TreeGrafter"/>
</dbReference>
<protein>
    <recommendedName>
        <fullName evidence="5">Zinc transporter ZIP14</fullName>
    </recommendedName>
</protein>
<dbReference type="PANTHER" id="PTHR12191">
    <property type="entry name" value="SOLUTE CARRIER FAMILY 39"/>
    <property type="match status" value="1"/>
</dbReference>
<dbReference type="AlphaFoldDB" id="A0A8K0K2Y9"/>
<feature type="chain" id="PRO_5035456289" description="Zinc transporter ZIP14" evidence="2">
    <location>
        <begin position="26"/>
        <end position="207"/>
    </location>
</feature>
<dbReference type="GO" id="GO:0071578">
    <property type="term" value="P:zinc ion import across plasma membrane"/>
    <property type="evidence" value="ECO:0007669"/>
    <property type="project" value="TreeGrafter"/>
</dbReference>
<evidence type="ECO:0000256" key="2">
    <source>
        <dbReference type="SAM" id="SignalP"/>
    </source>
</evidence>
<feature type="transmembrane region" description="Helical" evidence="1">
    <location>
        <begin position="152"/>
        <end position="177"/>
    </location>
</feature>
<dbReference type="OrthoDB" id="200954at2759"/>
<reference evidence="3" key="2">
    <citation type="submission" date="2017-10" db="EMBL/GenBank/DDBJ databases">
        <title>Ladona fulva Genome sequencing and assembly.</title>
        <authorList>
            <person name="Murali S."/>
            <person name="Richards S."/>
            <person name="Bandaranaike D."/>
            <person name="Bellair M."/>
            <person name="Blankenburg K."/>
            <person name="Chao H."/>
            <person name="Dinh H."/>
            <person name="Doddapaneni H."/>
            <person name="Dugan-Rocha S."/>
            <person name="Elkadiri S."/>
            <person name="Gnanaolivu R."/>
            <person name="Hernandez B."/>
            <person name="Skinner E."/>
            <person name="Javaid M."/>
            <person name="Lee S."/>
            <person name="Li M."/>
            <person name="Ming W."/>
            <person name="Munidasa M."/>
            <person name="Muniz J."/>
            <person name="Nguyen L."/>
            <person name="Hughes D."/>
            <person name="Osuji N."/>
            <person name="Pu L.-L."/>
            <person name="Puazo M."/>
            <person name="Qu C."/>
            <person name="Quiroz J."/>
            <person name="Raj R."/>
            <person name="Weissenberger G."/>
            <person name="Xin Y."/>
            <person name="Zou X."/>
            <person name="Han Y."/>
            <person name="Worley K."/>
            <person name="Muzny D."/>
            <person name="Gibbs R."/>
        </authorList>
    </citation>
    <scope>NUCLEOTIDE SEQUENCE</scope>
    <source>
        <strain evidence="3">Sampled in the wild</strain>
    </source>
</reference>
<feature type="non-terminal residue" evidence="3">
    <location>
        <position position="207"/>
    </location>
</feature>
<dbReference type="GO" id="GO:0030003">
    <property type="term" value="P:intracellular monoatomic cation homeostasis"/>
    <property type="evidence" value="ECO:0007669"/>
    <property type="project" value="TreeGrafter"/>
</dbReference>
<dbReference type="GO" id="GO:0140410">
    <property type="term" value="F:monoatomic cation:bicarbonate symporter activity"/>
    <property type="evidence" value="ECO:0007669"/>
    <property type="project" value="TreeGrafter"/>
</dbReference>
<keyword evidence="1" id="KW-0472">Membrane</keyword>
<keyword evidence="1" id="KW-0812">Transmembrane</keyword>
<dbReference type="EMBL" id="KZ308322">
    <property type="protein sequence ID" value="KAG8227364.1"/>
    <property type="molecule type" value="Genomic_DNA"/>
</dbReference>
<organism evidence="3 4">
    <name type="scientific">Ladona fulva</name>
    <name type="common">Scarce chaser dragonfly</name>
    <name type="synonym">Libellula fulva</name>
    <dbReference type="NCBI Taxonomy" id="123851"/>
    <lineage>
        <taxon>Eukaryota</taxon>
        <taxon>Metazoa</taxon>
        <taxon>Ecdysozoa</taxon>
        <taxon>Arthropoda</taxon>
        <taxon>Hexapoda</taxon>
        <taxon>Insecta</taxon>
        <taxon>Pterygota</taxon>
        <taxon>Palaeoptera</taxon>
        <taxon>Odonata</taxon>
        <taxon>Epiprocta</taxon>
        <taxon>Anisoptera</taxon>
        <taxon>Libelluloidea</taxon>
        <taxon>Libellulidae</taxon>
        <taxon>Ladona</taxon>
    </lineage>
</organism>
<keyword evidence="1" id="KW-1133">Transmembrane helix</keyword>